<reference evidence="1 2" key="2">
    <citation type="journal article" date="2022" name="Mol. Ecol. Resour.">
        <title>The genomes of chicory, endive, great burdock and yacon provide insights into Asteraceae paleo-polyploidization history and plant inulin production.</title>
        <authorList>
            <person name="Fan W."/>
            <person name="Wang S."/>
            <person name="Wang H."/>
            <person name="Wang A."/>
            <person name="Jiang F."/>
            <person name="Liu H."/>
            <person name="Zhao H."/>
            <person name="Xu D."/>
            <person name="Zhang Y."/>
        </authorList>
    </citation>
    <scope>NUCLEOTIDE SEQUENCE [LARGE SCALE GENOMIC DNA]</scope>
    <source>
        <strain evidence="2">cv. Niubang</strain>
    </source>
</reference>
<gene>
    <name evidence="1" type="ORF">L6452_29710</name>
</gene>
<comment type="caution">
    <text evidence="1">The sequence shown here is derived from an EMBL/GenBank/DDBJ whole genome shotgun (WGS) entry which is preliminary data.</text>
</comment>
<sequence length="96" mass="11234">MHWRIVFLFQVDFKAVSSSSKDDCGLDNPLRHLEIEEYIGTFANSSDTRQDLGFDMQLLSFFCLDMLGLVTFDFLQQKKVSFCAFRYGRLQFLGTW</sequence>
<reference evidence="2" key="1">
    <citation type="journal article" date="2022" name="Mol. Ecol. Resour.">
        <title>The genomes of chicory, endive, great burdock and yacon provide insights into Asteraceae palaeo-polyploidization history and plant inulin production.</title>
        <authorList>
            <person name="Fan W."/>
            <person name="Wang S."/>
            <person name="Wang H."/>
            <person name="Wang A."/>
            <person name="Jiang F."/>
            <person name="Liu H."/>
            <person name="Zhao H."/>
            <person name="Xu D."/>
            <person name="Zhang Y."/>
        </authorList>
    </citation>
    <scope>NUCLEOTIDE SEQUENCE [LARGE SCALE GENOMIC DNA]</scope>
    <source>
        <strain evidence="2">cv. Niubang</strain>
    </source>
</reference>
<proteinExistence type="predicted"/>
<organism evidence="1 2">
    <name type="scientific">Arctium lappa</name>
    <name type="common">Greater burdock</name>
    <name type="synonym">Lappa major</name>
    <dbReference type="NCBI Taxonomy" id="4217"/>
    <lineage>
        <taxon>Eukaryota</taxon>
        <taxon>Viridiplantae</taxon>
        <taxon>Streptophyta</taxon>
        <taxon>Embryophyta</taxon>
        <taxon>Tracheophyta</taxon>
        <taxon>Spermatophyta</taxon>
        <taxon>Magnoliopsida</taxon>
        <taxon>eudicotyledons</taxon>
        <taxon>Gunneridae</taxon>
        <taxon>Pentapetalae</taxon>
        <taxon>asterids</taxon>
        <taxon>campanulids</taxon>
        <taxon>Asterales</taxon>
        <taxon>Asteraceae</taxon>
        <taxon>Carduoideae</taxon>
        <taxon>Cardueae</taxon>
        <taxon>Arctiinae</taxon>
        <taxon>Arctium</taxon>
    </lineage>
</organism>
<evidence type="ECO:0000313" key="2">
    <source>
        <dbReference type="Proteomes" id="UP001055879"/>
    </source>
</evidence>
<dbReference type="Proteomes" id="UP001055879">
    <property type="component" value="Linkage Group LG10"/>
</dbReference>
<accession>A0ACB8ZI61</accession>
<protein>
    <submittedName>
        <fullName evidence="1">Uncharacterized protein</fullName>
    </submittedName>
</protein>
<evidence type="ECO:0000313" key="1">
    <source>
        <dbReference type="EMBL" id="KAI3697014.1"/>
    </source>
</evidence>
<name>A0ACB8ZI61_ARCLA</name>
<dbReference type="EMBL" id="CM042056">
    <property type="protein sequence ID" value="KAI3697014.1"/>
    <property type="molecule type" value="Genomic_DNA"/>
</dbReference>
<keyword evidence="2" id="KW-1185">Reference proteome</keyword>